<reference evidence="8 9" key="1">
    <citation type="submission" date="2019-09" db="EMBL/GenBank/DDBJ databases">
        <title>Nocardioides panacisoli sp. nov., isolated from the soil of a ginseng field.</title>
        <authorList>
            <person name="Cho C."/>
        </authorList>
    </citation>
    <scope>NUCLEOTIDE SEQUENCE [LARGE SCALE GENOMIC DNA]</scope>
    <source>
        <strain evidence="8 9">BN140041</strain>
    </source>
</reference>
<evidence type="ECO:0000256" key="6">
    <source>
        <dbReference type="ARBA" id="ARBA00022840"/>
    </source>
</evidence>
<dbReference type="Proteomes" id="UP000324351">
    <property type="component" value="Unassembled WGS sequence"/>
</dbReference>
<comment type="caution">
    <text evidence="8">The sequence shown here is derived from an EMBL/GenBank/DDBJ whole genome shotgun (WGS) entry which is preliminary data.</text>
</comment>
<protein>
    <recommendedName>
        <fullName evidence="1">non-specific serine/threonine protein kinase</fullName>
        <ecNumber evidence="1">2.7.11.1</ecNumber>
    </recommendedName>
</protein>
<dbReference type="Gene3D" id="1.10.510.10">
    <property type="entry name" value="Transferase(Phosphotransferase) domain 1"/>
    <property type="match status" value="1"/>
</dbReference>
<keyword evidence="4" id="KW-0547">Nucleotide-binding</keyword>
<reference evidence="8 9" key="2">
    <citation type="submission" date="2019-09" db="EMBL/GenBank/DDBJ databases">
        <authorList>
            <person name="Jin C."/>
        </authorList>
    </citation>
    <scope>NUCLEOTIDE SEQUENCE [LARGE SCALE GENOMIC DNA]</scope>
    <source>
        <strain evidence="8 9">BN140041</strain>
    </source>
</reference>
<evidence type="ECO:0000313" key="9">
    <source>
        <dbReference type="Proteomes" id="UP000324351"/>
    </source>
</evidence>
<gene>
    <name evidence="8" type="ORF">F0U47_20180</name>
</gene>
<dbReference type="PROSITE" id="PS00108">
    <property type="entry name" value="PROTEIN_KINASE_ST"/>
    <property type="match status" value="1"/>
</dbReference>
<feature type="domain" description="Protein kinase" evidence="7">
    <location>
        <begin position="13"/>
        <end position="263"/>
    </location>
</feature>
<dbReference type="CDD" id="cd14014">
    <property type="entry name" value="STKc_PknB_like"/>
    <property type="match status" value="1"/>
</dbReference>
<keyword evidence="3" id="KW-0808">Transferase</keyword>
<keyword evidence="5 8" id="KW-0418">Kinase</keyword>
<evidence type="ECO:0000256" key="2">
    <source>
        <dbReference type="ARBA" id="ARBA00022527"/>
    </source>
</evidence>
<proteinExistence type="predicted"/>
<dbReference type="SMART" id="SM00220">
    <property type="entry name" value="S_TKc"/>
    <property type="match status" value="1"/>
</dbReference>
<dbReference type="InterPro" id="IPR008271">
    <property type="entry name" value="Ser/Thr_kinase_AS"/>
</dbReference>
<evidence type="ECO:0000256" key="4">
    <source>
        <dbReference type="ARBA" id="ARBA00022741"/>
    </source>
</evidence>
<dbReference type="PROSITE" id="PS50011">
    <property type="entry name" value="PROTEIN_KINASE_DOM"/>
    <property type="match status" value="1"/>
</dbReference>
<dbReference type="InterPro" id="IPR011009">
    <property type="entry name" value="Kinase-like_dom_sf"/>
</dbReference>
<dbReference type="AlphaFoldDB" id="A0A5B1LUA1"/>
<sequence>MTTMSLDARTWTLGPQLPDGDGGFGRVFNVTGENGLVGVAKFVAKDPGAERELLMGDSVRAAAARNVVPVWDTGEHAGQWVIVMPKADKSLLSHMTAGPVPIPEAVDIMRDIATALADLAGADPAIIHRDLKPGNILFLDGSWCLADFGIARYAEQTTGADTRNWALTRPYAAPEQWRMERATPATDVYAFGVIAYELLAGSRPFPGPDFRHQHLFETAPTLTAGTPRLRTLIEECLYKPMEARPSAANILARLKDAGSKPSSPGASRLAQANIAETERLARDYAEAVRQSEAEANDAALFEVARQSFESISQPLVAAIEADAPIAHIEYDAGSGTMAWVAQLRGGKLGLSKPRQADYWEGPFRLIAEAVITVNQSQRQGGYEGRSHSLWFCDAQEEGRFAWYETAFMSGGLGNRAVPSVDPFSREGHVASVAFSRAIGTLQLAWPFEEVDRADPSGFVDRWIGWFADAATGTLSHPSSMPEKPTQGSYRLS</sequence>
<dbReference type="SUPFAM" id="SSF56112">
    <property type="entry name" value="Protein kinase-like (PK-like)"/>
    <property type="match status" value="1"/>
</dbReference>
<dbReference type="PANTHER" id="PTHR43289">
    <property type="entry name" value="MITOGEN-ACTIVATED PROTEIN KINASE KINASE KINASE 20-RELATED"/>
    <property type="match status" value="1"/>
</dbReference>
<accession>A0A5B1LUA1</accession>
<dbReference type="PANTHER" id="PTHR43289:SF6">
    <property type="entry name" value="SERINE_THREONINE-PROTEIN KINASE NEKL-3"/>
    <property type="match status" value="1"/>
</dbReference>
<dbReference type="EC" id="2.7.11.1" evidence="1"/>
<evidence type="ECO:0000259" key="7">
    <source>
        <dbReference type="PROSITE" id="PS50011"/>
    </source>
</evidence>
<evidence type="ECO:0000256" key="3">
    <source>
        <dbReference type="ARBA" id="ARBA00022679"/>
    </source>
</evidence>
<name>A0A5B1LUA1_9ACTN</name>
<evidence type="ECO:0000256" key="1">
    <source>
        <dbReference type="ARBA" id="ARBA00012513"/>
    </source>
</evidence>
<keyword evidence="2 8" id="KW-0723">Serine/threonine-protein kinase</keyword>
<dbReference type="InterPro" id="IPR000719">
    <property type="entry name" value="Prot_kinase_dom"/>
</dbReference>
<dbReference type="EMBL" id="VUJW01000018">
    <property type="protein sequence ID" value="KAA1423197.1"/>
    <property type="molecule type" value="Genomic_DNA"/>
</dbReference>
<evidence type="ECO:0000256" key="5">
    <source>
        <dbReference type="ARBA" id="ARBA00022777"/>
    </source>
</evidence>
<keyword evidence="6" id="KW-0067">ATP-binding</keyword>
<evidence type="ECO:0000313" key="8">
    <source>
        <dbReference type="EMBL" id="KAA1423197.1"/>
    </source>
</evidence>
<organism evidence="8 9">
    <name type="scientific">Nocardioides antri</name>
    <dbReference type="NCBI Taxonomy" id="2607659"/>
    <lineage>
        <taxon>Bacteria</taxon>
        <taxon>Bacillati</taxon>
        <taxon>Actinomycetota</taxon>
        <taxon>Actinomycetes</taxon>
        <taxon>Propionibacteriales</taxon>
        <taxon>Nocardioidaceae</taxon>
        <taxon>Nocardioides</taxon>
    </lineage>
</organism>
<dbReference type="GO" id="GO:0005524">
    <property type="term" value="F:ATP binding"/>
    <property type="evidence" value="ECO:0007669"/>
    <property type="project" value="UniProtKB-KW"/>
</dbReference>
<dbReference type="Pfam" id="PF00069">
    <property type="entry name" value="Pkinase"/>
    <property type="match status" value="1"/>
</dbReference>
<dbReference type="RefSeq" id="WP_149752295.1">
    <property type="nucleotide sequence ID" value="NZ_VUJW01000018.1"/>
</dbReference>
<dbReference type="GO" id="GO:0004674">
    <property type="term" value="F:protein serine/threonine kinase activity"/>
    <property type="evidence" value="ECO:0007669"/>
    <property type="project" value="UniProtKB-KW"/>
</dbReference>
<keyword evidence="9" id="KW-1185">Reference proteome</keyword>